<name>A0AAV9XV78_9CRYT</name>
<organism evidence="1 2">
    <name type="scientific">Cryptosporidium xiaoi</name>
    <dbReference type="NCBI Taxonomy" id="659607"/>
    <lineage>
        <taxon>Eukaryota</taxon>
        <taxon>Sar</taxon>
        <taxon>Alveolata</taxon>
        <taxon>Apicomplexa</taxon>
        <taxon>Conoidasida</taxon>
        <taxon>Coccidia</taxon>
        <taxon>Eucoccidiorida</taxon>
        <taxon>Eimeriorina</taxon>
        <taxon>Cryptosporidiidae</taxon>
        <taxon>Cryptosporidium</taxon>
    </lineage>
</organism>
<sequence>MNKNSITCNIEKINNYYNSELLMNGFEHVFERINNELIKEYKMNLKESGKDLTYINNVSVDDRINNYILNNGNKLIRGADIKHDIYTILKNYKERKNSRHIHSEPLNSNIINSGLVNLLLVPNQFI</sequence>
<dbReference type="EMBL" id="JAWDEY010000036">
    <property type="protein sequence ID" value="KAK6587787.1"/>
    <property type="molecule type" value="Genomic_DNA"/>
</dbReference>
<keyword evidence="2" id="KW-1185">Reference proteome</keyword>
<protein>
    <submittedName>
        <fullName evidence="1">Uncharacterized protein</fullName>
    </submittedName>
</protein>
<comment type="caution">
    <text evidence="1">The sequence shown here is derived from an EMBL/GenBank/DDBJ whole genome shotgun (WGS) entry which is preliminary data.</text>
</comment>
<proteinExistence type="predicted"/>
<evidence type="ECO:0000313" key="2">
    <source>
        <dbReference type="Proteomes" id="UP001311799"/>
    </source>
</evidence>
<gene>
    <name evidence="1" type="ORF">RS030_81223</name>
</gene>
<dbReference type="Proteomes" id="UP001311799">
    <property type="component" value="Unassembled WGS sequence"/>
</dbReference>
<evidence type="ECO:0000313" key="1">
    <source>
        <dbReference type="EMBL" id="KAK6587787.1"/>
    </source>
</evidence>
<reference evidence="1 2" key="1">
    <citation type="submission" date="2023-10" db="EMBL/GenBank/DDBJ databases">
        <title>Comparative genomics analysis reveals potential genetic determinants of host preference in Cryptosporidium xiaoi.</title>
        <authorList>
            <person name="Xiao L."/>
            <person name="Li J."/>
        </authorList>
    </citation>
    <scope>NUCLEOTIDE SEQUENCE [LARGE SCALE GENOMIC DNA]</scope>
    <source>
        <strain evidence="1 2">52996</strain>
    </source>
</reference>
<dbReference type="AlphaFoldDB" id="A0AAV9XV78"/>
<accession>A0AAV9XV78</accession>